<sequence length="422" mass="44567">ASAGRRSGQGGPRGSRHPGRSGDGRLPRLRHPGDRPLPPRVLHARALRSGVADPAVGNAPQPRRRAVHRQRLRGLPPDGGPRALRERGLLRAAQGSSTVSGLLACPGRRAGAPAAVAHTAQGWPAERRRGRRPSRHAPDARSARGQRLRHRIRPRRAALDPLGRAHLLPPAAARGRGVPPAAAVRTGDRSPRDGRLEAGGPLSRRRRALRGPRRRRGATRPRAPRRGRPVPGVGVLVRAGDDRGVGVRAPARAAGPAGTGQVGGRWAGRRPLRARLRRVRHRPGRADQRLGHRAQPRPPRPGGVDGVLGFPGRLHGGHGIRSSSAQVALRGPGRPLARGHQLRHLPDPPSGHPAARGAPVAGGRAREGVRAGAGHRPPTDRSLWLRLGAPSRAAGAALGAPLREALVRFGGRRASDRSGGRV</sequence>
<gene>
    <name evidence="2" type="ORF">AVDCRST_MAG17-1046</name>
</gene>
<feature type="region of interest" description="Disordered" evidence="1">
    <location>
        <begin position="344"/>
        <end position="382"/>
    </location>
</feature>
<dbReference type="EMBL" id="CADCVV010000074">
    <property type="protein sequence ID" value="CAA9495092.1"/>
    <property type="molecule type" value="Genomic_DNA"/>
</dbReference>
<feature type="compositionally biased region" description="Basic and acidic residues" evidence="1">
    <location>
        <begin position="20"/>
        <end position="34"/>
    </location>
</feature>
<feature type="non-terminal residue" evidence="2">
    <location>
        <position position="1"/>
    </location>
</feature>
<proteinExistence type="predicted"/>
<accession>A0A6J4SJI6</accession>
<feature type="compositionally biased region" description="Basic residues" evidence="1">
    <location>
        <begin position="203"/>
        <end position="228"/>
    </location>
</feature>
<evidence type="ECO:0000313" key="2">
    <source>
        <dbReference type="EMBL" id="CAA9495092.1"/>
    </source>
</evidence>
<feature type="compositionally biased region" description="Basic residues" evidence="1">
    <location>
        <begin position="62"/>
        <end position="72"/>
    </location>
</feature>
<reference evidence="2" key="1">
    <citation type="submission" date="2020-02" db="EMBL/GenBank/DDBJ databases">
        <authorList>
            <person name="Meier V. D."/>
        </authorList>
    </citation>
    <scope>NUCLEOTIDE SEQUENCE</scope>
    <source>
        <strain evidence="2">AVDCRST_MAG17</strain>
    </source>
</reference>
<name>A0A6J4SJI6_9ACTN</name>
<feature type="compositionally biased region" description="Basic and acidic residues" evidence="1">
    <location>
        <begin position="186"/>
        <end position="196"/>
    </location>
</feature>
<feature type="non-terminal residue" evidence="2">
    <location>
        <position position="422"/>
    </location>
</feature>
<feature type="compositionally biased region" description="Basic residues" evidence="1">
    <location>
        <begin position="144"/>
        <end position="156"/>
    </location>
</feature>
<evidence type="ECO:0000256" key="1">
    <source>
        <dbReference type="SAM" id="MobiDB-lite"/>
    </source>
</evidence>
<dbReference type="AlphaFoldDB" id="A0A6J4SJI6"/>
<organism evidence="2">
    <name type="scientific">uncultured Solirubrobacterales bacterium</name>
    <dbReference type="NCBI Taxonomy" id="768556"/>
    <lineage>
        <taxon>Bacteria</taxon>
        <taxon>Bacillati</taxon>
        <taxon>Actinomycetota</taxon>
        <taxon>Thermoleophilia</taxon>
        <taxon>Solirubrobacterales</taxon>
        <taxon>environmental samples</taxon>
    </lineage>
</organism>
<feature type="compositionally biased region" description="Low complexity" evidence="1">
    <location>
        <begin position="352"/>
        <end position="363"/>
    </location>
</feature>
<feature type="compositionally biased region" description="Low complexity" evidence="1">
    <location>
        <begin position="169"/>
        <end position="185"/>
    </location>
</feature>
<feature type="region of interest" description="Disordered" evidence="1">
    <location>
        <begin position="280"/>
        <end position="302"/>
    </location>
</feature>
<protein>
    <submittedName>
        <fullName evidence="2">Uncharacterized protein</fullName>
    </submittedName>
</protein>
<feature type="region of interest" description="Disordered" evidence="1">
    <location>
        <begin position="116"/>
        <end position="237"/>
    </location>
</feature>
<feature type="region of interest" description="Disordered" evidence="1">
    <location>
        <begin position="1"/>
        <end position="83"/>
    </location>
</feature>